<dbReference type="InterPro" id="IPR036388">
    <property type="entry name" value="WH-like_DNA-bd_sf"/>
</dbReference>
<evidence type="ECO:0000313" key="1">
    <source>
        <dbReference type="EMBL" id="RRJ65977.1"/>
    </source>
</evidence>
<protein>
    <submittedName>
        <fullName evidence="1">Rrf2 family transcriptional regulator</fullName>
    </submittedName>
</protein>
<dbReference type="SUPFAM" id="SSF46785">
    <property type="entry name" value="Winged helix' DNA-binding domain"/>
    <property type="match status" value="1"/>
</dbReference>
<organism evidence="1 2">
    <name type="scientific">Paenibacillus oralis</name>
    <dbReference type="NCBI Taxonomy" id="2490856"/>
    <lineage>
        <taxon>Bacteria</taxon>
        <taxon>Bacillati</taxon>
        <taxon>Bacillota</taxon>
        <taxon>Bacilli</taxon>
        <taxon>Bacillales</taxon>
        <taxon>Paenibacillaceae</taxon>
        <taxon>Paenibacillus</taxon>
    </lineage>
</organism>
<dbReference type="PANTHER" id="PTHR33221">
    <property type="entry name" value="WINGED HELIX-TURN-HELIX TRANSCRIPTIONAL REGULATOR, RRF2 FAMILY"/>
    <property type="match status" value="1"/>
</dbReference>
<gene>
    <name evidence="1" type="ORF">EHV15_25955</name>
</gene>
<dbReference type="PROSITE" id="PS51197">
    <property type="entry name" value="HTH_RRF2_2"/>
    <property type="match status" value="1"/>
</dbReference>
<accession>A0A3P3U6I6</accession>
<keyword evidence="2" id="KW-1185">Reference proteome</keyword>
<dbReference type="Pfam" id="PF02082">
    <property type="entry name" value="Rrf2"/>
    <property type="match status" value="1"/>
</dbReference>
<dbReference type="InterPro" id="IPR000944">
    <property type="entry name" value="Tscrpt_reg_Rrf2"/>
</dbReference>
<dbReference type="GO" id="GO:0005829">
    <property type="term" value="C:cytosol"/>
    <property type="evidence" value="ECO:0007669"/>
    <property type="project" value="TreeGrafter"/>
</dbReference>
<dbReference type="GO" id="GO:0003700">
    <property type="term" value="F:DNA-binding transcription factor activity"/>
    <property type="evidence" value="ECO:0007669"/>
    <property type="project" value="TreeGrafter"/>
</dbReference>
<dbReference type="EMBL" id="RRCN01000001">
    <property type="protein sequence ID" value="RRJ65977.1"/>
    <property type="molecule type" value="Genomic_DNA"/>
</dbReference>
<dbReference type="AlphaFoldDB" id="A0A3P3U6I6"/>
<name>A0A3P3U6I6_9BACL</name>
<sequence length="151" mass="16633">MFRKLEDRMDSMAYSTALSQAVSILLYIHAISEEPCANFLSTKIISEQLNIPAPTTAKVIRSLSNAKLTVTKEGAKGGITLSRPLTEMTLLDVFLAVEPGKPLFKLHTDVVLQGKDTEVAEIQQKISKRFEAAEQAMRQSLAEVSLIDLVE</sequence>
<proteinExistence type="predicted"/>
<dbReference type="PANTHER" id="PTHR33221:SF15">
    <property type="entry name" value="HTH-TYPE TRANSCRIPTIONAL REGULATOR YWGB-RELATED"/>
    <property type="match status" value="1"/>
</dbReference>
<dbReference type="Proteomes" id="UP000267017">
    <property type="component" value="Unassembled WGS sequence"/>
</dbReference>
<comment type="caution">
    <text evidence="1">The sequence shown here is derived from an EMBL/GenBank/DDBJ whole genome shotgun (WGS) entry which is preliminary data.</text>
</comment>
<dbReference type="Gene3D" id="1.10.10.10">
    <property type="entry name" value="Winged helix-like DNA-binding domain superfamily/Winged helix DNA-binding domain"/>
    <property type="match status" value="1"/>
</dbReference>
<reference evidence="1 2" key="1">
    <citation type="submission" date="2018-11" db="EMBL/GenBank/DDBJ databases">
        <title>Genome sequencing of Paenibacillus sp. KCOM 3021 (= ChDC PVNT-B20).</title>
        <authorList>
            <person name="Kook J.-K."/>
            <person name="Park S.-N."/>
            <person name="Lim Y.K."/>
        </authorList>
    </citation>
    <scope>NUCLEOTIDE SEQUENCE [LARGE SCALE GENOMIC DNA]</scope>
    <source>
        <strain evidence="1 2">KCOM 3021</strain>
    </source>
</reference>
<dbReference type="InterPro" id="IPR036390">
    <property type="entry name" value="WH_DNA-bd_sf"/>
</dbReference>
<dbReference type="OrthoDB" id="9808360at2"/>
<evidence type="ECO:0000313" key="2">
    <source>
        <dbReference type="Proteomes" id="UP000267017"/>
    </source>
</evidence>